<dbReference type="GO" id="GO:0005737">
    <property type="term" value="C:cytoplasm"/>
    <property type="evidence" value="ECO:0007669"/>
    <property type="project" value="UniProtKB-SubCell"/>
</dbReference>
<evidence type="ECO:0000256" key="2">
    <source>
        <dbReference type="ARBA" id="ARBA00022490"/>
    </source>
</evidence>
<dbReference type="PANTHER" id="PTHR36837">
    <property type="entry name" value="POLY(3-HYDROXYALKANOATE) POLYMERASE SUBUNIT PHAC"/>
    <property type="match status" value="1"/>
</dbReference>
<evidence type="ECO:0000256" key="1">
    <source>
        <dbReference type="ARBA" id="ARBA00004496"/>
    </source>
</evidence>
<dbReference type="InterPro" id="IPR010941">
    <property type="entry name" value="PhaC_N"/>
</dbReference>
<dbReference type="Pfam" id="PF00561">
    <property type="entry name" value="Abhydrolase_1"/>
    <property type="match status" value="1"/>
</dbReference>
<dbReference type="GO" id="GO:0016746">
    <property type="term" value="F:acyltransferase activity"/>
    <property type="evidence" value="ECO:0007669"/>
    <property type="project" value="UniProtKB-KW"/>
</dbReference>
<name>A0A512HBZ7_9PROT</name>
<evidence type="ECO:0000259" key="5">
    <source>
        <dbReference type="Pfam" id="PF00561"/>
    </source>
</evidence>
<feature type="domain" description="Poly-beta-hydroxybutyrate polymerase N-terminal" evidence="6">
    <location>
        <begin position="108"/>
        <end position="279"/>
    </location>
</feature>
<evidence type="ECO:0000259" key="6">
    <source>
        <dbReference type="Pfam" id="PF07167"/>
    </source>
</evidence>
<dbReference type="SUPFAM" id="SSF53474">
    <property type="entry name" value="alpha/beta-Hydrolases"/>
    <property type="match status" value="1"/>
</dbReference>
<comment type="subcellular location">
    <subcellularLocation>
        <location evidence="1">Cytoplasm</location>
    </subcellularLocation>
</comment>
<dbReference type="InterPro" id="IPR051321">
    <property type="entry name" value="PHA/PHB_synthase"/>
</dbReference>
<keyword evidence="3" id="KW-0808">Transferase</keyword>
<dbReference type="GO" id="GO:0042619">
    <property type="term" value="P:poly-hydroxybutyrate biosynthetic process"/>
    <property type="evidence" value="ECO:0007669"/>
    <property type="project" value="InterPro"/>
</dbReference>
<evidence type="ECO:0000256" key="4">
    <source>
        <dbReference type="ARBA" id="ARBA00023315"/>
    </source>
</evidence>
<organism evidence="7 8">
    <name type="scientific">Pararhodospirillum oryzae</name>
    <dbReference type="NCBI Taxonomy" id="478448"/>
    <lineage>
        <taxon>Bacteria</taxon>
        <taxon>Pseudomonadati</taxon>
        <taxon>Pseudomonadota</taxon>
        <taxon>Alphaproteobacteria</taxon>
        <taxon>Rhodospirillales</taxon>
        <taxon>Rhodospirillaceae</taxon>
        <taxon>Pararhodospirillum</taxon>
    </lineage>
</organism>
<comment type="caution">
    <text evidence="7">The sequence shown here is derived from an EMBL/GenBank/DDBJ whole genome shotgun (WGS) entry which is preliminary data.</text>
</comment>
<dbReference type="PANTHER" id="PTHR36837:SF5">
    <property type="entry name" value="POLY-3-HYDROXYBUTYRATE SYNTHASE"/>
    <property type="match status" value="1"/>
</dbReference>
<keyword evidence="2" id="KW-0963">Cytoplasm</keyword>
<dbReference type="AlphaFoldDB" id="A0A512HBZ7"/>
<dbReference type="EMBL" id="BJZO01000137">
    <property type="protein sequence ID" value="GEO82969.1"/>
    <property type="molecule type" value="Genomic_DNA"/>
</dbReference>
<dbReference type="InterPro" id="IPR010963">
    <property type="entry name" value="PHA_synth_I"/>
</dbReference>
<dbReference type="OrthoDB" id="7208816at2"/>
<gene>
    <name evidence="7" type="ORF">ROR02_31000</name>
</gene>
<sequence>MAEQQGSESKLIDPADFGRTFTELADKSQAVMGTLLANQLAHPAQGLMDPLHLGSAFYDLAAHLASDPLRVMDANLGLWNDYMKLWQNATLGALGTETTPVVQPDAGDRRFKDEAWTEHTIFDFIKQSYLVTARWMQSVVQGVDGLDPHTADKVDFFTRQITDAMAPSNFVLTNPQVLRETLDSGGENLVRGLENLLHDLERGKGQLRISMTDESAFKVGENVASTPGKVVMRNALMELLQYTPTTETVHRRPLLIVPPWINKYYILDLRPKNSFIKWAVDQGHTVFVISWVNPDASLRDKGFADYMLEGPLAALDRMAEITGEPEANIIGYCLGGTLTGCLLAWLTRQGKAGRIASATHFTTMLDFSEPGDLGVFIDEPTLEYLESQMEKNGYLDGSEMAGTFNLLRSNDLIWSFVINNYLLGKDPFPFDLLYWNADSTRMPAAMHGFYLRHMYLENIVRKPDGITLAGVPIDLSLVETPAYFISCREDHIAPWRTTYLGTRLYKGPVRFVLAASGHIAGIVNPPVANKYGFWTNDTLPPAPEDWLNSAQRSEGSWWTDWNAWIQPHAGEQVPARMPQGDTDAPGTYVAVRL</sequence>
<dbReference type="InterPro" id="IPR000073">
    <property type="entry name" value="AB_hydrolase_1"/>
</dbReference>
<dbReference type="RefSeq" id="WP_147165004.1">
    <property type="nucleotide sequence ID" value="NZ_BJZO01000137.1"/>
</dbReference>
<accession>A0A512HBZ7</accession>
<feature type="domain" description="AB hydrolase-1" evidence="5">
    <location>
        <begin position="281"/>
        <end position="525"/>
    </location>
</feature>
<evidence type="ECO:0000313" key="8">
    <source>
        <dbReference type="Proteomes" id="UP000321567"/>
    </source>
</evidence>
<dbReference type="Pfam" id="PF07167">
    <property type="entry name" value="PhaC_N"/>
    <property type="match status" value="1"/>
</dbReference>
<dbReference type="Proteomes" id="UP000321567">
    <property type="component" value="Unassembled WGS sequence"/>
</dbReference>
<evidence type="ECO:0000313" key="7">
    <source>
        <dbReference type="EMBL" id="GEO82969.1"/>
    </source>
</evidence>
<keyword evidence="8" id="KW-1185">Reference proteome</keyword>
<protein>
    <submittedName>
        <fullName evidence="7">Class I poly(R)-hydroxyalkanoic acid synthase</fullName>
    </submittedName>
</protein>
<dbReference type="InterPro" id="IPR029058">
    <property type="entry name" value="AB_hydrolase_fold"/>
</dbReference>
<proteinExistence type="predicted"/>
<keyword evidence="4" id="KW-0012">Acyltransferase</keyword>
<dbReference type="NCBIfam" id="TIGR01838">
    <property type="entry name" value="PHA_synth_I"/>
    <property type="match status" value="1"/>
</dbReference>
<reference evidence="7 8" key="1">
    <citation type="submission" date="2019-07" db="EMBL/GenBank/DDBJ databases">
        <title>Whole genome shotgun sequence of Rhodospirillum oryzae NBRC 107573.</title>
        <authorList>
            <person name="Hosoyama A."/>
            <person name="Uohara A."/>
            <person name="Ohji S."/>
            <person name="Ichikawa N."/>
        </authorList>
    </citation>
    <scope>NUCLEOTIDE SEQUENCE [LARGE SCALE GENOMIC DNA]</scope>
    <source>
        <strain evidence="7 8">NBRC 107573</strain>
    </source>
</reference>
<evidence type="ECO:0000256" key="3">
    <source>
        <dbReference type="ARBA" id="ARBA00022679"/>
    </source>
</evidence>